<dbReference type="EMBL" id="DVND01000194">
    <property type="protein sequence ID" value="HIU49264.1"/>
    <property type="molecule type" value="Genomic_DNA"/>
</dbReference>
<gene>
    <name evidence="4" type="ORF">IAB04_07840</name>
</gene>
<protein>
    <submittedName>
        <fullName evidence="4">Ig-like domain-containing protein</fullName>
    </submittedName>
</protein>
<reference evidence="4" key="2">
    <citation type="journal article" date="2021" name="PeerJ">
        <title>Extensive microbial diversity within the chicken gut microbiome revealed by metagenomics and culture.</title>
        <authorList>
            <person name="Gilroy R."/>
            <person name="Ravi A."/>
            <person name="Getino M."/>
            <person name="Pursley I."/>
            <person name="Horton D.L."/>
            <person name="Alikhan N.F."/>
            <person name="Baker D."/>
            <person name="Gharbi K."/>
            <person name="Hall N."/>
            <person name="Watson M."/>
            <person name="Adriaenssens E.M."/>
            <person name="Foster-Nyarko E."/>
            <person name="Jarju S."/>
            <person name="Secka A."/>
            <person name="Antonio M."/>
            <person name="Oren A."/>
            <person name="Chaudhuri R.R."/>
            <person name="La Ragione R."/>
            <person name="Hildebrand F."/>
            <person name="Pallen M.J."/>
        </authorList>
    </citation>
    <scope>NUCLEOTIDE SEQUENCE</scope>
    <source>
        <strain evidence="4">ChiSjej4B22-9803</strain>
    </source>
</reference>
<evidence type="ECO:0000313" key="4">
    <source>
        <dbReference type="EMBL" id="HIU49264.1"/>
    </source>
</evidence>
<feature type="chain" id="PRO_5038624972" evidence="2">
    <location>
        <begin position="28"/>
        <end position="991"/>
    </location>
</feature>
<evidence type="ECO:0000256" key="2">
    <source>
        <dbReference type="SAM" id="SignalP"/>
    </source>
</evidence>
<dbReference type="Pfam" id="PF13205">
    <property type="entry name" value="Big_5"/>
    <property type="match status" value="1"/>
</dbReference>
<reference evidence="4" key="1">
    <citation type="submission" date="2020-10" db="EMBL/GenBank/DDBJ databases">
        <authorList>
            <person name="Gilroy R."/>
        </authorList>
    </citation>
    <scope>NUCLEOTIDE SEQUENCE</scope>
    <source>
        <strain evidence="4">ChiSjej4B22-9803</strain>
    </source>
</reference>
<evidence type="ECO:0000313" key="5">
    <source>
        <dbReference type="Proteomes" id="UP000824111"/>
    </source>
</evidence>
<comment type="caution">
    <text evidence="4">The sequence shown here is derived from an EMBL/GenBank/DDBJ whole genome shotgun (WGS) entry which is preliminary data.</text>
</comment>
<evidence type="ECO:0000256" key="1">
    <source>
        <dbReference type="ARBA" id="ARBA00022729"/>
    </source>
</evidence>
<dbReference type="AlphaFoldDB" id="A0A9D1S6N7"/>
<feature type="signal peptide" evidence="2">
    <location>
        <begin position="1"/>
        <end position="27"/>
    </location>
</feature>
<dbReference type="InterPro" id="IPR014755">
    <property type="entry name" value="Cu-Rt/internalin_Ig-like"/>
</dbReference>
<dbReference type="Gene3D" id="2.60.40.1220">
    <property type="match status" value="1"/>
</dbReference>
<dbReference type="Proteomes" id="UP000824111">
    <property type="component" value="Unassembled WGS sequence"/>
</dbReference>
<organism evidence="4 5">
    <name type="scientific">Candidatus Avimonoglobus intestinipullorum</name>
    <dbReference type="NCBI Taxonomy" id="2840699"/>
    <lineage>
        <taxon>Bacteria</taxon>
        <taxon>Bacillati</taxon>
        <taxon>Bacillota</taxon>
        <taxon>Clostridia</taxon>
        <taxon>Eubacteriales</taxon>
        <taxon>Candidatus Avimonoglobus</taxon>
    </lineage>
</organism>
<keyword evidence="1 2" id="KW-0732">Signal</keyword>
<evidence type="ECO:0000259" key="3">
    <source>
        <dbReference type="Pfam" id="PF13205"/>
    </source>
</evidence>
<proteinExistence type="predicted"/>
<feature type="domain" description="SbsA Ig-like" evidence="3">
    <location>
        <begin position="785"/>
        <end position="873"/>
    </location>
</feature>
<dbReference type="InterPro" id="IPR032812">
    <property type="entry name" value="SbsA_Ig"/>
</dbReference>
<sequence length="991" mass="106547">MKAKKLISVLCAAAISASAVCGLQVYAEERYETILAEDFADGISSVVDEGAVAGNQASSVDGTLQIDSGFETFHLRFDGNASYAVTDPNKFKITFDVKALALPSNFGMGIGLGDTVRNNGAYWNFSIAGGGLAMGSAWTDSGKLYTLADTTGAEKTAAAETWYSVEAYFETPSKIMTTRAWEKDNPDTVYTRTVAAPSYGSFNVGGSRGTDINAVRIFLNGQAAIDNIKVERMPVEAGSSTLYRADFDTAGTTPQVQVSDNNPAASIQVEDGNKYLGFGSSWSRYFQSFDGAQKVDATAACNIEASFDIKFTDANRNGVGLGDGNENNGTYWIIAYSGKGASNGRDEALVIGSVENTENGKIKRLTDIDGNKPEIDPAKWYHVDSKVEFPSRVITTSVYERDAAEPVVYTASMEAPEYGNYIVGGMVAAANTVSGIRYFSVGGMSVDNIQVEYSAAPFAAETVEFNGTGVDVRFNYPISDGSAIMFNGQATAGTLSVDGKTYTFPVSGLETGTYTVTIPKGLAAENGQTTVEEAVFPVEIRDALTFAYHPFNSGTDNGNNLSLTGIGSGWASIKQDADGNYYMNATKGTAAASGDPGDWRYWSYFFPQAEQSSIEAYLKEEAPHKMIQIEFDIRSCAIPTNTERIYFSAAHQHQNGLQIMGLDANSVNMGEPEAPRAFQGIRNLEVGKWYRYTYILDVSNRRAKAALSDGTDTYEKDWVDVAGSGQGYWQENTRTPFSTLAFQLPGGDIDLDNIIIKRYYEAPVINADSIVLMSDDEIQADWGQVSTSTNEIIIDFGTTMDEATVNGDTVYITKKGDAQKVDATGAFADGNYVLALNETLVQDTEYALCITTGVQNAAGETFGTEDYIAAFTTAAGELKAELGGVYDAEGAAVETFDAFKALGGQKVRIHVSYTNTTQEAGEYNIIVAHFNGEALAGAEIIHVSKDASVTAAEEDIEYTVPSDMGGITGTSIFLWDNMTDMKPLSNPIRYE</sequence>
<accession>A0A9D1S6N7</accession>
<name>A0A9D1S6N7_9FIRM</name>